<evidence type="ECO:0000256" key="3">
    <source>
        <dbReference type="ARBA" id="ARBA00022989"/>
    </source>
</evidence>
<keyword evidence="2 5" id="KW-0812">Transmembrane</keyword>
<feature type="transmembrane region" description="Helical" evidence="5">
    <location>
        <begin position="82"/>
        <end position="102"/>
    </location>
</feature>
<evidence type="ECO:0000256" key="6">
    <source>
        <dbReference type="RuleBase" id="RU000471"/>
    </source>
</evidence>
<feature type="transmembrane region" description="Helical" evidence="5">
    <location>
        <begin position="244"/>
        <end position="267"/>
    </location>
</feature>
<comment type="similarity">
    <text evidence="5 6">Belongs to the complex I subunit 1 family.</text>
</comment>
<name>A0A563EL30_9PSEU</name>
<keyword evidence="9" id="KW-1185">Reference proteome</keyword>
<dbReference type="Pfam" id="PF00146">
    <property type="entry name" value="NADHdh"/>
    <property type="match status" value="1"/>
</dbReference>
<keyword evidence="4 5" id="KW-0472">Membrane</keyword>
<comment type="subunit">
    <text evidence="5">NDH-1 is composed of 14 different subunits. Subunits NuoA, H, J, K, L, M, N constitute the membrane sector of the complex.</text>
</comment>
<dbReference type="Proteomes" id="UP000316639">
    <property type="component" value="Unassembled WGS sequence"/>
</dbReference>
<sequence length="433" mass="47383">MTTQELLADDPIWLILIKVVGIFAFLVVMTLFMINWERKVVARMQHRPGPNRVGPNGWLQSLADGLKLAFKEDIRPVLADKWVFFLAPVISCIPAFLAFSVIPLGGEVTMFGEKTALQLVDLPVGVLVVLACSSLGVYGIVLSGWASGSPYPLLGALRSAAQVISYEIAMGLSIVAVVMYSHSLSTAEIVKAQESGWFGWLLFPSFLIYVISMVGETNRAPFDLPEAESELVGGFHTEYSSLKFALFFLAEYVNMVTVSALATTLFLGGWRAPWPLSAIGDGMLNTGWWPLLWFVGKTLFFLFIFIWLRGTLPRLRYDQFMRLGWKVLVPASLIWIVLVATVRAWKTEGGFTTQQLLIVFGVVVGILLLVSVLLPDKKPVDQNAVPLAGWGYPVPPLDLKVPKAGPKKSVKAAKLPKEKAAVTSGKEAGDGNA</sequence>
<evidence type="ECO:0000256" key="7">
    <source>
        <dbReference type="SAM" id="MobiDB-lite"/>
    </source>
</evidence>
<organism evidence="8 9">
    <name type="scientific">Lentzea tibetensis</name>
    <dbReference type="NCBI Taxonomy" id="2591470"/>
    <lineage>
        <taxon>Bacteria</taxon>
        <taxon>Bacillati</taxon>
        <taxon>Actinomycetota</taxon>
        <taxon>Actinomycetes</taxon>
        <taxon>Pseudonocardiales</taxon>
        <taxon>Pseudonocardiaceae</taxon>
        <taxon>Lentzea</taxon>
    </lineage>
</organism>
<evidence type="ECO:0000256" key="4">
    <source>
        <dbReference type="ARBA" id="ARBA00023136"/>
    </source>
</evidence>
<evidence type="ECO:0000256" key="1">
    <source>
        <dbReference type="ARBA" id="ARBA00004141"/>
    </source>
</evidence>
<dbReference type="GO" id="GO:0003954">
    <property type="term" value="F:NADH dehydrogenase activity"/>
    <property type="evidence" value="ECO:0007669"/>
    <property type="project" value="TreeGrafter"/>
</dbReference>
<feature type="transmembrane region" description="Helical" evidence="5">
    <location>
        <begin position="287"/>
        <end position="307"/>
    </location>
</feature>
<feature type="transmembrane region" description="Helical" evidence="5">
    <location>
        <begin position="12"/>
        <end position="34"/>
    </location>
</feature>
<evidence type="ECO:0000313" key="9">
    <source>
        <dbReference type="Proteomes" id="UP000316639"/>
    </source>
</evidence>
<keyword evidence="5 6" id="KW-0520">NAD</keyword>
<dbReference type="EC" id="7.1.1.-" evidence="5"/>
<feature type="transmembrane region" description="Helical" evidence="5">
    <location>
        <begin position="197"/>
        <end position="215"/>
    </location>
</feature>
<feature type="transmembrane region" description="Helical" evidence="5">
    <location>
        <begin position="163"/>
        <end position="185"/>
    </location>
</feature>
<dbReference type="InterPro" id="IPR018086">
    <property type="entry name" value="NADH_UbQ_OxRdtase_su1_CS"/>
</dbReference>
<dbReference type="NCBIfam" id="NF004743">
    <property type="entry name" value="PRK06076.1-4"/>
    <property type="match status" value="1"/>
</dbReference>
<dbReference type="PROSITE" id="PS00668">
    <property type="entry name" value="COMPLEX1_ND1_2"/>
    <property type="match status" value="1"/>
</dbReference>
<dbReference type="AlphaFoldDB" id="A0A563EL30"/>
<feature type="transmembrane region" description="Helical" evidence="5">
    <location>
        <begin position="357"/>
        <end position="374"/>
    </location>
</feature>
<dbReference type="GO" id="GO:0048038">
    <property type="term" value="F:quinone binding"/>
    <property type="evidence" value="ECO:0007669"/>
    <property type="project" value="UniProtKB-KW"/>
</dbReference>
<feature type="transmembrane region" description="Helical" evidence="5">
    <location>
        <begin position="122"/>
        <end position="142"/>
    </location>
</feature>
<keyword evidence="5" id="KW-0830">Ubiquinone</keyword>
<dbReference type="GO" id="GO:0005886">
    <property type="term" value="C:plasma membrane"/>
    <property type="evidence" value="ECO:0007669"/>
    <property type="project" value="UniProtKB-SubCell"/>
</dbReference>
<feature type="transmembrane region" description="Helical" evidence="5">
    <location>
        <begin position="327"/>
        <end position="345"/>
    </location>
</feature>
<dbReference type="GO" id="GO:0016655">
    <property type="term" value="F:oxidoreductase activity, acting on NAD(P)H, quinone or similar compound as acceptor"/>
    <property type="evidence" value="ECO:0007669"/>
    <property type="project" value="UniProtKB-UniRule"/>
</dbReference>
<comment type="catalytic activity">
    <reaction evidence="5">
        <text>a quinone + NADH + 5 H(+)(in) = a quinol + NAD(+) + 4 H(+)(out)</text>
        <dbReference type="Rhea" id="RHEA:57888"/>
        <dbReference type="ChEBI" id="CHEBI:15378"/>
        <dbReference type="ChEBI" id="CHEBI:24646"/>
        <dbReference type="ChEBI" id="CHEBI:57540"/>
        <dbReference type="ChEBI" id="CHEBI:57945"/>
        <dbReference type="ChEBI" id="CHEBI:132124"/>
    </reaction>
</comment>
<keyword evidence="5" id="KW-0874">Quinone</keyword>
<evidence type="ECO:0000313" key="8">
    <source>
        <dbReference type="EMBL" id="TWP47833.1"/>
    </source>
</evidence>
<keyword evidence="5" id="KW-1003">Cell membrane</keyword>
<feature type="region of interest" description="Disordered" evidence="7">
    <location>
        <begin position="405"/>
        <end position="433"/>
    </location>
</feature>
<dbReference type="GO" id="GO:0009060">
    <property type="term" value="P:aerobic respiration"/>
    <property type="evidence" value="ECO:0007669"/>
    <property type="project" value="TreeGrafter"/>
</dbReference>
<comment type="caution">
    <text evidence="8">The sequence shown here is derived from an EMBL/GenBank/DDBJ whole genome shotgun (WGS) entry which is preliminary data.</text>
</comment>
<proteinExistence type="inferred from homology"/>
<comment type="function">
    <text evidence="5">NDH-1 shuttles electrons from NADH, via FMN and iron-sulfur (Fe-S) centers, to quinones in the respiratory chain. The immediate electron acceptor for the enzyme in this species is believed to be ubiquinone. Couples the redox reaction to proton translocation (for every two electrons transferred, four hydrogen ions are translocated across the cytoplasmic membrane), and thus conserves the redox energy in a proton gradient. This subunit may bind ubiquinone.</text>
</comment>
<reference evidence="8 9" key="1">
    <citation type="submission" date="2019-07" db="EMBL/GenBank/DDBJ databases">
        <title>Lentzea xizangensis sp. nov., isolated from Qinghai-Tibetan Plateau Soils.</title>
        <authorList>
            <person name="Huang J."/>
        </authorList>
    </citation>
    <scope>NUCLEOTIDE SEQUENCE [LARGE SCALE GENOMIC DNA]</scope>
    <source>
        <strain evidence="8 9">FXJ1.1311</strain>
    </source>
</reference>
<accession>A0A563EL30</accession>
<dbReference type="RefSeq" id="WP_146357432.1">
    <property type="nucleotide sequence ID" value="NZ_VOBR01000024.1"/>
</dbReference>
<dbReference type="InterPro" id="IPR001694">
    <property type="entry name" value="NADH_UbQ_OxRdtase_su1/FPO"/>
</dbReference>
<dbReference type="PANTHER" id="PTHR11432:SF3">
    <property type="entry name" value="NADH-UBIQUINONE OXIDOREDUCTASE CHAIN 1"/>
    <property type="match status" value="1"/>
</dbReference>
<protein>
    <recommendedName>
        <fullName evidence="5">NADH-quinone oxidoreductase subunit H</fullName>
        <ecNumber evidence="5">7.1.1.-</ecNumber>
    </recommendedName>
    <alternativeName>
        <fullName evidence="5">NADH dehydrogenase I subunit H</fullName>
    </alternativeName>
    <alternativeName>
        <fullName evidence="5">NDH-1 subunit H</fullName>
    </alternativeName>
</protein>
<comment type="subcellular location">
    <subcellularLocation>
        <location evidence="5 6">Cell membrane</location>
        <topology evidence="5 6">Multi-pass membrane protein</topology>
    </subcellularLocation>
    <subcellularLocation>
        <location evidence="1">Membrane</location>
        <topology evidence="1">Multi-pass membrane protein</topology>
    </subcellularLocation>
</comment>
<keyword evidence="8" id="KW-0560">Oxidoreductase</keyword>
<dbReference type="NCBIfam" id="NF004741">
    <property type="entry name" value="PRK06076.1-2"/>
    <property type="match status" value="1"/>
</dbReference>
<dbReference type="HAMAP" id="MF_01350">
    <property type="entry name" value="NDH1_NuoH"/>
    <property type="match status" value="1"/>
</dbReference>
<dbReference type="OrthoDB" id="9803734at2"/>
<dbReference type="PANTHER" id="PTHR11432">
    <property type="entry name" value="NADH DEHYDROGENASE SUBUNIT 1"/>
    <property type="match status" value="1"/>
</dbReference>
<gene>
    <name evidence="5 8" type="primary">nuoH</name>
    <name evidence="8" type="ORF">FKR81_31325</name>
</gene>
<keyword evidence="3 5" id="KW-1133">Transmembrane helix</keyword>
<dbReference type="EMBL" id="VOBR01000024">
    <property type="protein sequence ID" value="TWP47833.1"/>
    <property type="molecule type" value="Genomic_DNA"/>
</dbReference>
<evidence type="ECO:0000256" key="5">
    <source>
        <dbReference type="HAMAP-Rule" id="MF_01350"/>
    </source>
</evidence>
<keyword evidence="5" id="KW-1278">Translocase</keyword>
<evidence type="ECO:0000256" key="2">
    <source>
        <dbReference type="ARBA" id="ARBA00022692"/>
    </source>
</evidence>